<dbReference type="OrthoDB" id="659at2759"/>
<comment type="pathway">
    <text evidence="1">Alkaloid biosynthesis; ergot alkaloid biosynthesis.</text>
</comment>
<comment type="subunit">
    <text evidence="3">Homodimer.</text>
</comment>
<protein>
    <recommendedName>
        <fullName evidence="7">4-dimethylallyltryptophan N-methyltransferase</fullName>
        <ecNumber evidence="7">2.1.1.261</ecNumber>
    </recommendedName>
</protein>
<keyword evidence="11" id="KW-1185">Reference proteome</keyword>
<name>A0A4S8MAJ6_DENBC</name>
<dbReference type="GO" id="GO:0008168">
    <property type="term" value="F:methyltransferase activity"/>
    <property type="evidence" value="ECO:0007669"/>
    <property type="project" value="UniProtKB-KW"/>
</dbReference>
<keyword evidence="4" id="KW-0017">Alkaloid metabolism</keyword>
<feature type="domain" description="Histidine-specific methyltransferase SAM-dependent" evidence="9">
    <location>
        <begin position="27"/>
        <end position="354"/>
    </location>
</feature>
<dbReference type="InterPro" id="IPR019257">
    <property type="entry name" value="MeTrfase_dom"/>
</dbReference>
<dbReference type="PANTHER" id="PTHR43397:SF1">
    <property type="entry name" value="ERGOTHIONEINE BIOSYNTHESIS PROTEIN 1"/>
    <property type="match status" value="1"/>
</dbReference>
<accession>A0A4S8MAJ6</accession>
<dbReference type="InterPro" id="IPR017804">
    <property type="entry name" value="MeTrfase_EgtD-like"/>
</dbReference>
<dbReference type="NCBIfam" id="TIGR03439">
    <property type="entry name" value="methyl_EasF"/>
    <property type="match status" value="1"/>
</dbReference>
<evidence type="ECO:0000256" key="4">
    <source>
        <dbReference type="ARBA" id="ARBA00022589"/>
    </source>
</evidence>
<reference evidence="10 11" key="1">
    <citation type="journal article" date="2019" name="Nat. Ecol. Evol.">
        <title>Megaphylogeny resolves global patterns of mushroom evolution.</title>
        <authorList>
            <person name="Varga T."/>
            <person name="Krizsan K."/>
            <person name="Foldi C."/>
            <person name="Dima B."/>
            <person name="Sanchez-Garcia M."/>
            <person name="Sanchez-Ramirez S."/>
            <person name="Szollosi G.J."/>
            <person name="Szarkandi J.G."/>
            <person name="Papp V."/>
            <person name="Albert L."/>
            <person name="Andreopoulos W."/>
            <person name="Angelini C."/>
            <person name="Antonin V."/>
            <person name="Barry K.W."/>
            <person name="Bougher N.L."/>
            <person name="Buchanan P."/>
            <person name="Buyck B."/>
            <person name="Bense V."/>
            <person name="Catcheside P."/>
            <person name="Chovatia M."/>
            <person name="Cooper J."/>
            <person name="Damon W."/>
            <person name="Desjardin D."/>
            <person name="Finy P."/>
            <person name="Geml J."/>
            <person name="Haridas S."/>
            <person name="Hughes K."/>
            <person name="Justo A."/>
            <person name="Karasinski D."/>
            <person name="Kautmanova I."/>
            <person name="Kiss B."/>
            <person name="Kocsube S."/>
            <person name="Kotiranta H."/>
            <person name="LaButti K.M."/>
            <person name="Lechner B.E."/>
            <person name="Liimatainen K."/>
            <person name="Lipzen A."/>
            <person name="Lukacs Z."/>
            <person name="Mihaltcheva S."/>
            <person name="Morgado L.N."/>
            <person name="Niskanen T."/>
            <person name="Noordeloos M.E."/>
            <person name="Ohm R.A."/>
            <person name="Ortiz-Santana B."/>
            <person name="Ovrebo C."/>
            <person name="Racz N."/>
            <person name="Riley R."/>
            <person name="Savchenko A."/>
            <person name="Shiryaev A."/>
            <person name="Soop K."/>
            <person name="Spirin V."/>
            <person name="Szebenyi C."/>
            <person name="Tomsovsky M."/>
            <person name="Tulloss R.E."/>
            <person name="Uehling J."/>
            <person name="Grigoriev I.V."/>
            <person name="Vagvolgyi C."/>
            <person name="Papp T."/>
            <person name="Martin F.M."/>
            <person name="Miettinen O."/>
            <person name="Hibbett D.S."/>
            <person name="Nagy L.G."/>
        </authorList>
    </citation>
    <scope>NUCLEOTIDE SEQUENCE [LARGE SCALE GENOMIC DNA]</scope>
    <source>
        <strain evidence="10 11">CBS 962.96</strain>
    </source>
</reference>
<dbReference type="InterPro" id="IPR051128">
    <property type="entry name" value="EgtD_Methyltrsf_superfamily"/>
</dbReference>
<dbReference type="InterPro" id="IPR029063">
    <property type="entry name" value="SAM-dependent_MTases_sf"/>
</dbReference>
<gene>
    <name evidence="10" type="ORF">K435DRAFT_837653</name>
</gene>
<evidence type="ECO:0000259" key="9">
    <source>
        <dbReference type="Pfam" id="PF10017"/>
    </source>
</evidence>
<dbReference type="GO" id="GO:0032259">
    <property type="term" value="P:methylation"/>
    <property type="evidence" value="ECO:0007669"/>
    <property type="project" value="UniProtKB-KW"/>
</dbReference>
<evidence type="ECO:0000256" key="2">
    <source>
        <dbReference type="ARBA" id="ARBA00008361"/>
    </source>
</evidence>
<sequence length="358" mass="40001">MTSPPLIEIYDIRSEKDVAIFSSKLPSDIISGLSESQGQRTLPSECLYDEIGLKIYNEVVSTWKEYYPYKAEMGIWKQWADDIAHSMSRVQAGGRAVIIEFGAGSLDKTSLFLSALAGTCTSRENTPPITYYALDLSRSELDRTLSDLQNNIGQDVSGKIALKGLWGTYDDAIRILTTNEGNFDKEIPIHILFLGGTIGNFTKGTHDSAFLRSIPLNSERGDTLLLGLDQAKDPEMIERAYNFESARPWIMNGLLAAGKALGKPGLFKDGHWERYAKFNKEMGRFEAGYVSKFDQTLDVPTFGPVLFSSGEVIVVSCSNKYTEPETERLFDDGHLAVVKSWLNEEYKYLLCLLKTKHT</sequence>
<evidence type="ECO:0000256" key="8">
    <source>
        <dbReference type="ARBA" id="ARBA00049425"/>
    </source>
</evidence>
<keyword evidence="5" id="KW-0489">Methyltransferase</keyword>
<organism evidence="10 11">
    <name type="scientific">Dendrothele bispora (strain CBS 962.96)</name>
    <dbReference type="NCBI Taxonomy" id="1314807"/>
    <lineage>
        <taxon>Eukaryota</taxon>
        <taxon>Fungi</taxon>
        <taxon>Dikarya</taxon>
        <taxon>Basidiomycota</taxon>
        <taxon>Agaricomycotina</taxon>
        <taxon>Agaricomycetes</taxon>
        <taxon>Agaricomycetidae</taxon>
        <taxon>Agaricales</taxon>
        <taxon>Agaricales incertae sedis</taxon>
        <taxon>Dendrothele</taxon>
    </lineage>
</organism>
<evidence type="ECO:0000256" key="7">
    <source>
        <dbReference type="ARBA" id="ARBA00039094"/>
    </source>
</evidence>
<dbReference type="Gene3D" id="3.40.50.150">
    <property type="entry name" value="Vaccinia Virus protein VP39"/>
    <property type="match status" value="1"/>
</dbReference>
<dbReference type="PANTHER" id="PTHR43397">
    <property type="entry name" value="ERGOTHIONEINE BIOSYNTHESIS PROTEIN 1"/>
    <property type="match status" value="1"/>
</dbReference>
<dbReference type="Pfam" id="PF10017">
    <property type="entry name" value="Methyltransf_33"/>
    <property type="match status" value="1"/>
</dbReference>
<evidence type="ECO:0000313" key="10">
    <source>
        <dbReference type="EMBL" id="THU99467.1"/>
    </source>
</evidence>
<evidence type="ECO:0000256" key="6">
    <source>
        <dbReference type="ARBA" id="ARBA00022679"/>
    </source>
</evidence>
<keyword evidence="6" id="KW-0808">Transferase</keyword>
<dbReference type="EMBL" id="ML179119">
    <property type="protein sequence ID" value="THU99467.1"/>
    <property type="molecule type" value="Genomic_DNA"/>
</dbReference>
<dbReference type="InterPro" id="IPR017805">
    <property type="entry name" value="SAM_MeTrfase_EasF-type_put"/>
</dbReference>
<evidence type="ECO:0000313" key="11">
    <source>
        <dbReference type="Proteomes" id="UP000297245"/>
    </source>
</evidence>
<dbReference type="Proteomes" id="UP000297245">
    <property type="component" value="Unassembled WGS sequence"/>
</dbReference>
<proteinExistence type="inferred from homology"/>
<dbReference type="AlphaFoldDB" id="A0A4S8MAJ6"/>
<comment type="similarity">
    <text evidence="2">Belongs to the methyltransferase superfamily.</text>
</comment>
<comment type="catalytic activity">
    <reaction evidence="8">
        <text>4-(3-methylbut-2-enyl)-L-tryptophan + S-adenosyl-L-methionine = 4-(3-methylbut-2-enyl)-L-abrine + S-adenosyl-L-homocysteine + H(+)</text>
        <dbReference type="Rhea" id="RHEA:34435"/>
        <dbReference type="ChEBI" id="CHEBI:15378"/>
        <dbReference type="ChEBI" id="CHEBI:57856"/>
        <dbReference type="ChEBI" id="CHEBI:58209"/>
        <dbReference type="ChEBI" id="CHEBI:59789"/>
        <dbReference type="ChEBI" id="CHEBI:67248"/>
        <dbReference type="EC" id="2.1.1.261"/>
    </reaction>
</comment>
<dbReference type="GO" id="GO:0009820">
    <property type="term" value="P:alkaloid metabolic process"/>
    <property type="evidence" value="ECO:0007669"/>
    <property type="project" value="UniProtKB-KW"/>
</dbReference>
<dbReference type="PIRSF" id="PIRSF018005">
    <property type="entry name" value="UCP018005"/>
    <property type="match status" value="1"/>
</dbReference>
<dbReference type="EC" id="2.1.1.261" evidence="7"/>
<evidence type="ECO:0000256" key="5">
    <source>
        <dbReference type="ARBA" id="ARBA00022603"/>
    </source>
</evidence>
<evidence type="ECO:0000256" key="1">
    <source>
        <dbReference type="ARBA" id="ARBA00005107"/>
    </source>
</evidence>
<evidence type="ECO:0000256" key="3">
    <source>
        <dbReference type="ARBA" id="ARBA00011738"/>
    </source>
</evidence>